<evidence type="ECO:0000256" key="6">
    <source>
        <dbReference type="SAM" id="MobiDB-lite"/>
    </source>
</evidence>
<dbReference type="InterPro" id="IPR000838">
    <property type="entry name" value="RNA_pol_sigma70_ECF_CS"/>
</dbReference>
<evidence type="ECO:0000259" key="7">
    <source>
        <dbReference type="Pfam" id="PF04542"/>
    </source>
</evidence>
<dbReference type="PANTHER" id="PTHR43133">
    <property type="entry name" value="RNA POLYMERASE ECF-TYPE SIGMA FACTO"/>
    <property type="match status" value="1"/>
</dbReference>
<keyword evidence="2 5" id="KW-0731">Sigma factor</keyword>
<dbReference type="PROSITE" id="PS01063">
    <property type="entry name" value="SIGMA70_ECF"/>
    <property type="match status" value="1"/>
</dbReference>
<evidence type="ECO:0000256" key="3">
    <source>
        <dbReference type="ARBA" id="ARBA00023125"/>
    </source>
</evidence>
<protein>
    <recommendedName>
        <fullName evidence="5">RNA polymerase sigma factor</fullName>
    </recommendedName>
</protein>
<keyword evidence="3 5" id="KW-0238">DNA-binding</keyword>
<dbReference type="EMBL" id="JBHLUH010000046">
    <property type="protein sequence ID" value="MFC0530413.1"/>
    <property type="molecule type" value="Genomic_DNA"/>
</dbReference>
<gene>
    <name evidence="8" type="ORF">ACFFIA_22365</name>
</gene>
<proteinExistence type="inferred from homology"/>
<keyword evidence="4 5" id="KW-0804">Transcription</keyword>
<keyword evidence="1 5" id="KW-0805">Transcription regulation</keyword>
<evidence type="ECO:0000313" key="9">
    <source>
        <dbReference type="Proteomes" id="UP001589867"/>
    </source>
</evidence>
<dbReference type="PANTHER" id="PTHR43133:SF46">
    <property type="entry name" value="RNA POLYMERASE SIGMA-70 FACTOR ECF SUBFAMILY"/>
    <property type="match status" value="1"/>
</dbReference>
<dbReference type="Gene3D" id="1.10.1740.10">
    <property type="match status" value="1"/>
</dbReference>
<feature type="domain" description="RNA polymerase sigma-70 region 2" evidence="7">
    <location>
        <begin position="27"/>
        <end position="91"/>
    </location>
</feature>
<comment type="similarity">
    <text evidence="5">Belongs to the sigma-70 factor family. ECF subfamily.</text>
</comment>
<keyword evidence="9" id="KW-1185">Reference proteome</keyword>
<dbReference type="SUPFAM" id="SSF88946">
    <property type="entry name" value="Sigma2 domain of RNA polymerase sigma factors"/>
    <property type="match status" value="1"/>
</dbReference>
<dbReference type="Proteomes" id="UP001589867">
    <property type="component" value="Unassembled WGS sequence"/>
</dbReference>
<evidence type="ECO:0000313" key="8">
    <source>
        <dbReference type="EMBL" id="MFC0530413.1"/>
    </source>
</evidence>
<dbReference type="InterPro" id="IPR007627">
    <property type="entry name" value="RNA_pol_sigma70_r2"/>
</dbReference>
<evidence type="ECO:0000256" key="4">
    <source>
        <dbReference type="ARBA" id="ARBA00023163"/>
    </source>
</evidence>
<dbReference type="InterPro" id="IPR013325">
    <property type="entry name" value="RNA_pol_sigma_r2"/>
</dbReference>
<sequence>MSANAEDSDADLLRAVADGDEGALRLLFDRHAPWLAARLRRRCPDPDAVDDVLQDTFVAVWKGAKRWRGDGEAGAWLWGIAARRLISRLRRCGPTSPPACPRPDRAGGGRPPPHTPASVAGPAPAPGHSN</sequence>
<comment type="caution">
    <text evidence="8">The sequence shown here is derived from an EMBL/GenBank/DDBJ whole genome shotgun (WGS) entry which is preliminary data.</text>
</comment>
<organism evidence="8 9">
    <name type="scientific">Phytohabitans kaempferiae</name>
    <dbReference type="NCBI Taxonomy" id="1620943"/>
    <lineage>
        <taxon>Bacteria</taxon>
        <taxon>Bacillati</taxon>
        <taxon>Actinomycetota</taxon>
        <taxon>Actinomycetes</taxon>
        <taxon>Micromonosporales</taxon>
        <taxon>Micromonosporaceae</taxon>
    </lineage>
</organism>
<dbReference type="Pfam" id="PF04542">
    <property type="entry name" value="Sigma70_r2"/>
    <property type="match status" value="1"/>
</dbReference>
<evidence type="ECO:0000256" key="1">
    <source>
        <dbReference type="ARBA" id="ARBA00023015"/>
    </source>
</evidence>
<feature type="region of interest" description="Disordered" evidence="6">
    <location>
        <begin position="92"/>
        <end position="130"/>
    </location>
</feature>
<name>A0ABV6M7J5_9ACTN</name>
<dbReference type="RefSeq" id="WP_377253572.1">
    <property type="nucleotide sequence ID" value="NZ_JBHLUH010000046.1"/>
</dbReference>
<dbReference type="InterPro" id="IPR039425">
    <property type="entry name" value="RNA_pol_sigma-70-like"/>
</dbReference>
<reference evidence="8 9" key="1">
    <citation type="submission" date="2024-09" db="EMBL/GenBank/DDBJ databases">
        <authorList>
            <person name="Sun Q."/>
            <person name="Mori K."/>
        </authorList>
    </citation>
    <scope>NUCLEOTIDE SEQUENCE [LARGE SCALE GENOMIC DNA]</scope>
    <source>
        <strain evidence="8 9">TBRC 3947</strain>
    </source>
</reference>
<accession>A0ABV6M7J5</accession>
<evidence type="ECO:0000256" key="2">
    <source>
        <dbReference type="ARBA" id="ARBA00023082"/>
    </source>
</evidence>
<evidence type="ECO:0000256" key="5">
    <source>
        <dbReference type="RuleBase" id="RU000716"/>
    </source>
</evidence>